<dbReference type="RefSeq" id="WP_167995521.1">
    <property type="nucleotide sequence ID" value="NZ_JAATJL010000001.1"/>
</dbReference>
<keyword evidence="2" id="KW-1185">Reference proteome</keyword>
<dbReference type="EMBL" id="JAATJL010000001">
    <property type="protein sequence ID" value="NJC24250.1"/>
    <property type="molecule type" value="Genomic_DNA"/>
</dbReference>
<organism evidence="1 2">
    <name type="scientific">Arthrobacter pigmenti</name>
    <dbReference type="NCBI Taxonomy" id="271432"/>
    <lineage>
        <taxon>Bacteria</taxon>
        <taxon>Bacillati</taxon>
        <taxon>Actinomycetota</taxon>
        <taxon>Actinomycetes</taxon>
        <taxon>Micrococcales</taxon>
        <taxon>Micrococcaceae</taxon>
        <taxon>Arthrobacter</taxon>
    </lineage>
</organism>
<dbReference type="InterPro" id="IPR025358">
    <property type="entry name" value="DUF4262"/>
</dbReference>
<dbReference type="AlphaFoldDB" id="A0A846RRS1"/>
<name>A0A846RRS1_9MICC</name>
<evidence type="ECO:0000313" key="1">
    <source>
        <dbReference type="EMBL" id="NJC24250.1"/>
    </source>
</evidence>
<evidence type="ECO:0000313" key="2">
    <source>
        <dbReference type="Proteomes" id="UP000547458"/>
    </source>
</evidence>
<proteinExistence type="predicted"/>
<gene>
    <name evidence="1" type="ORF">BJ994_003326</name>
</gene>
<dbReference type="Pfam" id="PF14081">
    <property type="entry name" value="DUF4262"/>
    <property type="match status" value="1"/>
</dbReference>
<protein>
    <submittedName>
        <fullName evidence="1">Uncharacterized protein</fullName>
    </submittedName>
</protein>
<comment type="caution">
    <text evidence="1">The sequence shown here is derived from an EMBL/GenBank/DDBJ whole genome shotgun (WGS) entry which is preliminary data.</text>
</comment>
<reference evidence="1 2" key="1">
    <citation type="submission" date="2020-03" db="EMBL/GenBank/DDBJ databases">
        <title>Sequencing the genomes of 1000 actinobacteria strains.</title>
        <authorList>
            <person name="Klenk H.-P."/>
        </authorList>
    </citation>
    <scope>NUCLEOTIDE SEQUENCE [LARGE SCALE GENOMIC DNA]</scope>
    <source>
        <strain evidence="1 2">DSM 16403</strain>
    </source>
</reference>
<dbReference type="Proteomes" id="UP000547458">
    <property type="component" value="Unassembled WGS sequence"/>
</dbReference>
<sequence>MTDLIFHPPCQALEFVDLRRDEPEDPAWLRKRIGHEGFLLRFTQAGTELPSAYTVGLTELGLPELILYGQSPGHVRHAWSLIEPVLHSLTQAGLKVFHGQFDGQTVQVRKESLRRLKDACQVYGGEGFSALQVYWMVGADNHLPQHWEIRFLASQPFLGQGTLGDLVPKKGAA</sequence>
<accession>A0A846RRS1</accession>